<evidence type="ECO:0000313" key="1">
    <source>
        <dbReference type="EMBL" id="KAA8652626.1"/>
    </source>
</evidence>
<dbReference type="Proteomes" id="UP000324241">
    <property type="component" value="Unassembled WGS sequence"/>
</dbReference>
<organism evidence="1 2">
    <name type="scientific">Aspergillus tanneri</name>
    <dbReference type="NCBI Taxonomy" id="1220188"/>
    <lineage>
        <taxon>Eukaryota</taxon>
        <taxon>Fungi</taxon>
        <taxon>Dikarya</taxon>
        <taxon>Ascomycota</taxon>
        <taxon>Pezizomycotina</taxon>
        <taxon>Eurotiomycetes</taxon>
        <taxon>Eurotiomycetidae</taxon>
        <taxon>Eurotiales</taxon>
        <taxon>Aspergillaceae</taxon>
        <taxon>Aspergillus</taxon>
        <taxon>Aspergillus subgen. Circumdati</taxon>
    </lineage>
</organism>
<dbReference type="OrthoDB" id="4365175at2759"/>
<gene>
    <name evidence="1" type="ORF">ATNIH1004_001531</name>
</gene>
<sequence>MDLFNRRHEVILVAPTSATDDNIGGNTYHTSLPYQSIAHEQRRPRDLVPRRLWARKAVMFVDEFKQVIILDEQMRQSEYAPFRHLLHELGRALTGSNFSLNSKAITSLVALHWKALQRWLNGTPFGTW</sequence>
<dbReference type="AlphaFoldDB" id="A0A5M9N2S9"/>
<dbReference type="RefSeq" id="XP_033431987.1">
    <property type="nucleotide sequence ID" value="XM_033566230.1"/>
</dbReference>
<proteinExistence type="predicted"/>
<dbReference type="EMBL" id="QUQM01000002">
    <property type="protein sequence ID" value="KAA8652626.1"/>
    <property type="molecule type" value="Genomic_DNA"/>
</dbReference>
<reference evidence="1 2" key="1">
    <citation type="submission" date="2019-08" db="EMBL/GenBank/DDBJ databases">
        <title>The genome sequence of a newly discovered highly antifungal drug resistant Aspergillus species, Aspergillus tanneri NIH 1004.</title>
        <authorList>
            <person name="Mounaud S."/>
            <person name="Singh I."/>
            <person name="Joardar V."/>
            <person name="Pakala S."/>
            <person name="Pakala S."/>
            <person name="Venepally P."/>
            <person name="Chung J.K."/>
            <person name="Losada L."/>
            <person name="Nierman W.C."/>
        </authorList>
    </citation>
    <scope>NUCLEOTIDE SEQUENCE [LARGE SCALE GENOMIC DNA]</scope>
    <source>
        <strain evidence="1 2">NIH1004</strain>
    </source>
</reference>
<comment type="caution">
    <text evidence="1">The sequence shown here is derived from an EMBL/GenBank/DDBJ whole genome shotgun (WGS) entry which is preliminary data.</text>
</comment>
<evidence type="ECO:0000313" key="2">
    <source>
        <dbReference type="Proteomes" id="UP000324241"/>
    </source>
</evidence>
<accession>A0A5M9N2S9</accession>
<dbReference type="GeneID" id="54324233"/>
<name>A0A5M9N2S9_9EURO</name>
<protein>
    <submittedName>
        <fullName evidence="1">Uncharacterized protein</fullName>
    </submittedName>
</protein>